<keyword evidence="1" id="KW-1133">Transmembrane helix</keyword>
<organism evidence="2 3">
    <name type="scientific">Chryseobacterium aquaeductus</name>
    <dbReference type="NCBI Taxonomy" id="2675056"/>
    <lineage>
        <taxon>Bacteria</taxon>
        <taxon>Pseudomonadati</taxon>
        <taxon>Bacteroidota</taxon>
        <taxon>Flavobacteriia</taxon>
        <taxon>Flavobacteriales</taxon>
        <taxon>Weeksellaceae</taxon>
        <taxon>Chryseobacterium group</taxon>
        <taxon>Chryseobacterium</taxon>
    </lineage>
</organism>
<feature type="transmembrane region" description="Helical" evidence="1">
    <location>
        <begin position="46"/>
        <end position="67"/>
    </location>
</feature>
<reference evidence="2" key="1">
    <citation type="submission" date="2020-12" db="EMBL/GenBank/DDBJ databases">
        <authorList>
            <person name="Rodrigo-Torres L."/>
            <person name="Arahal R. D."/>
            <person name="Lucena T."/>
        </authorList>
    </citation>
    <scope>NUCLEOTIDE SEQUENCE</scope>
    <source>
        <strain evidence="2">CECT 9390</strain>
    </source>
</reference>
<evidence type="ECO:0000313" key="2">
    <source>
        <dbReference type="EMBL" id="CAD7802602.1"/>
    </source>
</evidence>
<keyword evidence="3" id="KW-1185">Reference proteome</keyword>
<dbReference type="AlphaFoldDB" id="A0A9N8MEV4"/>
<proteinExistence type="predicted"/>
<name>A0A9N8MEV4_9FLAO</name>
<sequence>MKQKKIISSFAIAMFSTIFVGGIFYLSDKRLSAFSQEDKMFSWGFVIFYFVAMCIGHLFMEDMTIFFKNLFAKKK</sequence>
<protein>
    <submittedName>
        <fullName evidence="2">Uncharacterized protein</fullName>
    </submittedName>
</protein>
<evidence type="ECO:0000256" key="1">
    <source>
        <dbReference type="SAM" id="Phobius"/>
    </source>
</evidence>
<comment type="caution">
    <text evidence="2">The sequence shown here is derived from an EMBL/GenBank/DDBJ whole genome shotgun (WGS) entry which is preliminary data.</text>
</comment>
<evidence type="ECO:0000313" key="3">
    <source>
        <dbReference type="Proteomes" id="UP000662618"/>
    </source>
</evidence>
<dbReference type="RefSeq" id="WP_162087420.1">
    <property type="nucleotide sequence ID" value="NZ_CAJIMS010000001.1"/>
</dbReference>
<gene>
    <name evidence="2" type="ORF">CHRY9390_00952</name>
</gene>
<dbReference type="Proteomes" id="UP000662618">
    <property type="component" value="Unassembled WGS sequence"/>
</dbReference>
<keyword evidence="1" id="KW-0472">Membrane</keyword>
<feature type="transmembrane region" description="Helical" evidence="1">
    <location>
        <begin position="7"/>
        <end position="26"/>
    </location>
</feature>
<accession>A0A9N8MEV4</accession>
<dbReference type="EMBL" id="CAJIMS010000001">
    <property type="protein sequence ID" value="CAD7802602.1"/>
    <property type="molecule type" value="Genomic_DNA"/>
</dbReference>
<keyword evidence="1" id="KW-0812">Transmembrane</keyword>